<evidence type="ECO:0000313" key="2">
    <source>
        <dbReference type="Proteomes" id="UP000001558"/>
    </source>
</evidence>
<accession>A3QDS9</accession>
<sequence length="595" mass="66514">MKTIKFEFTCSRQVPLYAHLCNRYLNYGELNIHVGYQGGAYFIEAEGKQSELEALADDIAQDFLISVWLTDSRIALIDAPTGNKTPLATQPLVQEFCQQCAPHFGDNQAPEFGQLDLACDCCHGERRIHQDYRGLTSGDIQAIYQQLMTQGELDLAGGIHLSLSPVDNSPDENSSNKYSQRPRLLICNPNTLNAQFHLSDPQVLALSSIEKPLICARPIKDHPKLAQPLYDLCFAYSRLLVILAEHLRQHGTDWVYLADPAQGEALAYIDGQWAEIHTNAPNSLRIDSPKQALHDAVLLAGKDTYYYASHSDKQGGHYLLEQGSDVKSRHGAMTPAILGDDDLALCALHSVNLEHGLDKNSAIIYLSRDHGGQIYTLDGKCEAERFFALPELPENGYEIYHQLEQSPQRKVLEKFKQRYPEDYLRLLDLKLPNERHSLSTLWAVGAVILGLESRSLSVGDLNDALMAAAMAHRGSNSPRIDYPLTRGEAYRSLNWCKTLGSLISFRLADDRDSQKLAFGMHDSFADYLANWIEHLDLNLGVKSVALAGSEWVNPLLCQRVALRVGKNFPLKHNQLLEIDGNNHAIGALLLKKRRL</sequence>
<name>A3QDS9_SHELP</name>
<dbReference type="STRING" id="323850.Shew_1761"/>
<dbReference type="OrthoDB" id="5808866at2"/>
<dbReference type="eggNOG" id="COG0068">
    <property type="taxonomic scope" value="Bacteria"/>
</dbReference>
<dbReference type="AlphaFoldDB" id="A3QDS9"/>
<dbReference type="RefSeq" id="WP_011865559.1">
    <property type="nucleotide sequence ID" value="NC_009092.1"/>
</dbReference>
<dbReference type="EMBL" id="CP000606">
    <property type="protein sequence ID" value="ABO23627.1"/>
    <property type="molecule type" value="Genomic_DNA"/>
</dbReference>
<keyword evidence="2" id="KW-1185">Reference proteome</keyword>
<dbReference type="Gene3D" id="3.30.420.40">
    <property type="match status" value="1"/>
</dbReference>
<dbReference type="KEGG" id="slo:Shew_1761"/>
<proteinExistence type="predicted"/>
<organism evidence="1 2">
    <name type="scientific">Shewanella loihica (strain ATCC BAA-1088 / PV-4)</name>
    <dbReference type="NCBI Taxonomy" id="323850"/>
    <lineage>
        <taxon>Bacteria</taxon>
        <taxon>Pseudomonadati</taxon>
        <taxon>Pseudomonadota</taxon>
        <taxon>Gammaproteobacteria</taxon>
        <taxon>Alteromonadales</taxon>
        <taxon>Shewanellaceae</taxon>
        <taxon>Shewanella</taxon>
    </lineage>
</organism>
<evidence type="ECO:0000313" key="1">
    <source>
        <dbReference type="EMBL" id="ABO23627.1"/>
    </source>
</evidence>
<dbReference type="HOGENOM" id="CLU_453334_0_0_6"/>
<reference evidence="1 2" key="1">
    <citation type="submission" date="2007-03" db="EMBL/GenBank/DDBJ databases">
        <title>Complete sequence of Shewanella loihica PV-4.</title>
        <authorList>
            <consortium name="US DOE Joint Genome Institute"/>
            <person name="Copeland A."/>
            <person name="Lucas S."/>
            <person name="Lapidus A."/>
            <person name="Barry K."/>
            <person name="Detter J.C."/>
            <person name="Glavina del Rio T."/>
            <person name="Hammon N."/>
            <person name="Israni S."/>
            <person name="Dalin E."/>
            <person name="Tice H."/>
            <person name="Pitluck S."/>
            <person name="Chain P."/>
            <person name="Malfatti S."/>
            <person name="Shin M."/>
            <person name="Vergez L."/>
            <person name="Schmutz J."/>
            <person name="Larimer F."/>
            <person name="Land M."/>
            <person name="Hauser L."/>
            <person name="Kyrpides N."/>
            <person name="Mikhailova N."/>
            <person name="Romine M.F."/>
            <person name="Serres G."/>
            <person name="Fredrickson J."/>
            <person name="Tiedje J."/>
            <person name="Richardson P."/>
        </authorList>
    </citation>
    <scope>NUCLEOTIDE SEQUENCE [LARGE SCALE GENOMIC DNA]</scope>
    <source>
        <strain evidence="2">ATCC BAA-1088 / PV-4</strain>
    </source>
</reference>
<gene>
    <name evidence="1" type="ordered locus">Shew_1761</name>
</gene>
<dbReference type="Proteomes" id="UP000001558">
    <property type="component" value="Chromosome"/>
</dbReference>
<protein>
    <recommendedName>
        <fullName evidence="3">NiFe hydrogenase</fullName>
    </recommendedName>
</protein>
<evidence type="ECO:0008006" key="3">
    <source>
        <dbReference type="Google" id="ProtNLM"/>
    </source>
</evidence>